<gene>
    <name evidence="7" type="primary">ggt</name>
    <name evidence="7" type="ORF">F4Y42_01050</name>
</gene>
<dbReference type="EC" id="3.4.19.13" evidence="6"/>
<comment type="catalytic activity">
    <reaction evidence="1 6">
        <text>an S-substituted glutathione + H2O = an S-substituted L-cysteinylglycine + L-glutamate</text>
        <dbReference type="Rhea" id="RHEA:59468"/>
        <dbReference type="ChEBI" id="CHEBI:15377"/>
        <dbReference type="ChEBI" id="CHEBI:29985"/>
        <dbReference type="ChEBI" id="CHEBI:90779"/>
        <dbReference type="ChEBI" id="CHEBI:143103"/>
        <dbReference type="EC" id="3.4.19.13"/>
    </reaction>
</comment>
<evidence type="ECO:0000313" key="7">
    <source>
        <dbReference type="EMBL" id="MXY92015.1"/>
    </source>
</evidence>
<dbReference type="GO" id="GO:0036374">
    <property type="term" value="F:glutathione hydrolase activity"/>
    <property type="evidence" value="ECO:0007669"/>
    <property type="project" value="UniProtKB-UniRule"/>
</dbReference>
<dbReference type="PANTHER" id="PTHR43881">
    <property type="entry name" value="GAMMA-GLUTAMYLTRANSPEPTIDASE (AFU_ORTHOLOGUE AFUA_4G13580)"/>
    <property type="match status" value="1"/>
</dbReference>
<keyword evidence="6" id="KW-0317">Glutathione biosynthesis</keyword>
<comment type="PTM">
    <text evidence="6">Cleaved by autocatalysis into a large and a small subunit.</text>
</comment>
<sequence>MQSPHGITASAFRPSVMGRNGIVASGHALASQAGIQTLMAGGNAVDAAIATAAALGVVEPAGSGVGGDGFILIYWAETGEVSAVNATGPAPGAATRERYLADGGIPMKGIKSVSVPGLVDGWLTAHERYGALSLEKVFRPAISLCEEGFPVSHLLAEQLQGEHGRFAADPHTRAVFTKDDGPIPTGSLLCNRNLGTTLRKIAQDGRKTLYEGEIARAIAEFSRARDGLLTEEDLGNYHAHWAEPIHVNYRGYEVYEMPPNSSGHILLQELNIVELFDLQSMGCNTAECIHMMVEAKKLAFADREKYMADPNWVDIPMEGMLSKSYAAEQAERIDLERAAVDVAAGGPEAHEDTTCFCTADRAGNLVCILQSIQSGFGSSLIAGETGILLNNRMTYWHLEEGHPNCLMPGKRVRHTMNPVIVTKDGRPVLTCGTPGADTQVQTNLQLVTHMLDFGMTPQEAVAAPRWRSLQNPMESTIPHVCSNNLQLEDRFQAEVQGELAQKGHELELVGDWGGPGSAQAIMVHPESGALIGGSDPRRDGYAVGY</sequence>
<dbReference type="AlphaFoldDB" id="A0A6B0YP99"/>
<keyword evidence="6" id="KW-0865">Zymogen</keyword>
<dbReference type="InterPro" id="IPR043138">
    <property type="entry name" value="GGT_lsub"/>
</dbReference>
<dbReference type="Gene3D" id="1.10.246.130">
    <property type="match status" value="1"/>
</dbReference>
<dbReference type="NCBIfam" id="TIGR00066">
    <property type="entry name" value="g_glut_trans"/>
    <property type="match status" value="1"/>
</dbReference>
<comment type="subunit">
    <text evidence="6">This enzyme consists of two polypeptide chains, which are synthesized in precursor form from a single polypeptide.</text>
</comment>
<keyword evidence="6 7" id="KW-0012">Acyltransferase</keyword>
<dbReference type="PANTHER" id="PTHR43881:SF1">
    <property type="entry name" value="GAMMA-GLUTAMYLTRANSPEPTIDASE (AFU_ORTHOLOGUE AFUA_4G13580)"/>
    <property type="match status" value="1"/>
</dbReference>
<keyword evidence="6" id="KW-0378">Hydrolase</keyword>
<comment type="pathway">
    <text evidence="6">Sulfur metabolism; glutathione metabolism.</text>
</comment>
<name>A0A6B0YP99_9CHLR</name>
<dbReference type="SUPFAM" id="SSF56235">
    <property type="entry name" value="N-terminal nucleophile aminohydrolases (Ntn hydrolases)"/>
    <property type="match status" value="1"/>
</dbReference>
<reference evidence="7" key="1">
    <citation type="submission" date="2019-09" db="EMBL/GenBank/DDBJ databases">
        <title>Characterisation of the sponge microbiome using genome-centric metagenomics.</title>
        <authorList>
            <person name="Engelberts J.P."/>
            <person name="Robbins S.J."/>
            <person name="De Goeij J.M."/>
            <person name="Aranda M."/>
            <person name="Bell S.C."/>
            <person name="Webster N.S."/>
        </authorList>
    </citation>
    <scope>NUCLEOTIDE SEQUENCE</scope>
    <source>
        <strain evidence="7">SB0664_bin_27</strain>
    </source>
</reference>
<dbReference type="GO" id="GO:0103068">
    <property type="term" value="F:leukotriene C4 gamma-glutamyl transferase activity"/>
    <property type="evidence" value="ECO:0007669"/>
    <property type="project" value="UniProtKB-EC"/>
</dbReference>
<feature type="binding site" evidence="5">
    <location>
        <position position="436"/>
    </location>
    <ligand>
        <name>L-glutamate</name>
        <dbReference type="ChEBI" id="CHEBI:29985"/>
    </ligand>
</feature>
<dbReference type="Pfam" id="PF01019">
    <property type="entry name" value="G_glu_transpept"/>
    <property type="match status" value="1"/>
</dbReference>
<comment type="caution">
    <text evidence="7">The sequence shown here is derived from an EMBL/GenBank/DDBJ whole genome shotgun (WGS) entry which is preliminary data.</text>
</comment>
<dbReference type="PRINTS" id="PR01210">
    <property type="entry name" value="GGTRANSPTASE"/>
</dbReference>
<dbReference type="GO" id="GO:0006750">
    <property type="term" value="P:glutathione biosynthetic process"/>
    <property type="evidence" value="ECO:0007669"/>
    <property type="project" value="UniProtKB-KW"/>
</dbReference>
<dbReference type="InterPro" id="IPR052896">
    <property type="entry name" value="GGT-like_enzyme"/>
</dbReference>
<dbReference type="Gene3D" id="3.60.20.40">
    <property type="match status" value="1"/>
</dbReference>
<proteinExistence type="inferred from homology"/>
<evidence type="ECO:0000256" key="4">
    <source>
        <dbReference type="PIRSR" id="PIRSR600101-1"/>
    </source>
</evidence>
<evidence type="ECO:0000256" key="2">
    <source>
        <dbReference type="ARBA" id="ARBA00001089"/>
    </source>
</evidence>
<dbReference type="InterPro" id="IPR000101">
    <property type="entry name" value="GGT_peptidase"/>
</dbReference>
<accession>A0A6B0YP99</accession>
<protein>
    <recommendedName>
        <fullName evidence="6">Glutathione hydrolase proenzyme</fullName>
        <ecNumber evidence="6">2.3.2.2</ecNumber>
        <ecNumber evidence="6">3.4.19.13</ecNumber>
    </recommendedName>
    <component>
        <recommendedName>
            <fullName evidence="6">Glutathione hydrolase large chain</fullName>
        </recommendedName>
    </component>
    <component>
        <recommendedName>
            <fullName evidence="6">Glutathione hydrolase small chain</fullName>
        </recommendedName>
    </component>
</protein>
<evidence type="ECO:0000256" key="6">
    <source>
        <dbReference type="RuleBase" id="RU368036"/>
    </source>
</evidence>
<comment type="similarity">
    <text evidence="6">Belongs to the gamma-glutamyltransferase family.</text>
</comment>
<evidence type="ECO:0000256" key="1">
    <source>
        <dbReference type="ARBA" id="ARBA00001049"/>
    </source>
</evidence>
<organism evidence="7">
    <name type="scientific">Caldilineaceae bacterium SB0664_bin_27</name>
    <dbReference type="NCBI Taxonomy" id="2605260"/>
    <lineage>
        <taxon>Bacteria</taxon>
        <taxon>Bacillati</taxon>
        <taxon>Chloroflexota</taxon>
        <taxon>Caldilineae</taxon>
        <taxon>Caldilineales</taxon>
        <taxon>Caldilineaceae</taxon>
    </lineage>
</organism>
<dbReference type="InterPro" id="IPR029055">
    <property type="entry name" value="Ntn_hydrolases_N"/>
</dbReference>
<comment type="catalytic activity">
    <reaction evidence="2 6">
        <text>glutathione + H2O = L-cysteinylglycine + L-glutamate</text>
        <dbReference type="Rhea" id="RHEA:28807"/>
        <dbReference type="ChEBI" id="CHEBI:15377"/>
        <dbReference type="ChEBI" id="CHEBI:29985"/>
        <dbReference type="ChEBI" id="CHEBI:57925"/>
        <dbReference type="ChEBI" id="CHEBI:61694"/>
        <dbReference type="EC" id="3.4.19.13"/>
    </reaction>
</comment>
<evidence type="ECO:0000256" key="3">
    <source>
        <dbReference type="ARBA" id="ARBA00047417"/>
    </source>
</evidence>
<keyword evidence="6 7" id="KW-0808">Transferase</keyword>
<feature type="active site" description="Nucleophile" evidence="4">
    <location>
        <position position="353"/>
    </location>
</feature>
<dbReference type="UniPathway" id="UPA00204"/>
<dbReference type="InterPro" id="IPR043137">
    <property type="entry name" value="GGT_ssub_C"/>
</dbReference>
<comment type="catalytic activity">
    <reaction evidence="3 6">
        <text>an N-terminal (5-L-glutamyl)-[peptide] + an alpha-amino acid = 5-L-glutamyl amino acid + an N-terminal L-alpha-aminoacyl-[peptide]</text>
        <dbReference type="Rhea" id="RHEA:23904"/>
        <dbReference type="Rhea" id="RHEA-COMP:9780"/>
        <dbReference type="Rhea" id="RHEA-COMP:9795"/>
        <dbReference type="ChEBI" id="CHEBI:77644"/>
        <dbReference type="ChEBI" id="CHEBI:78597"/>
        <dbReference type="ChEBI" id="CHEBI:78599"/>
        <dbReference type="ChEBI" id="CHEBI:78608"/>
        <dbReference type="EC" id="2.3.2.2"/>
    </reaction>
</comment>
<dbReference type="EMBL" id="VXRG01000008">
    <property type="protein sequence ID" value="MXY92015.1"/>
    <property type="molecule type" value="Genomic_DNA"/>
</dbReference>
<evidence type="ECO:0000256" key="5">
    <source>
        <dbReference type="PIRSR" id="PIRSR600101-2"/>
    </source>
</evidence>
<dbReference type="GO" id="GO:0006751">
    <property type="term" value="P:glutathione catabolic process"/>
    <property type="evidence" value="ECO:0007669"/>
    <property type="project" value="UniProtKB-UniRule"/>
</dbReference>
<dbReference type="EC" id="2.3.2.2" evidence="6"/>